<dbReference type="STRING" id="27334.A0A0A2K496"/>
<evidence type="ECO:0000256" key="1">
    <source>
        <dbReference type="ARBA" id="ARBA00038376"/>
    </source>
</evidence>
<dbReference type="GO" id="GO:0004074">
    <property type="term" value="F:biliverdin reductase [NAD(P)H] activity"/>
    <property type="evidence" value="ECO:0007669"/>
    <property type="project" value="TreeGrafter"/>
</dbReference>
<dbReference type="GO" id="GO:0042602">
    <property type="term" value="F:riboflavin reductase (NADPH) activity"/>
    <property type="evidence" value="ECO:0007669"/>
    <property type="project" value="TreeGrafter"/>
</dbReference>
<dbReference type="HOGENOM" id="CLU_025711_4_1_1"/>
<accession>A0A0A2K496</accession>
<organism evidence="3 4">
    <name type="scientific">Penicillium expansum</name>
    <name type="common">Blue mold rot fungus</name>
    <dbReference type="NCBI Taxonomy" id="27334"/>
    <lineage>
        <taxon>Eukaryota</taxon>
        <taxon>Fungi</taxon>
        <taxon>Dikarya</taxon>
        <taxon>Ascomycota</taxon>
        <taxon>Pezizomycotina</taxon>
        <taxon>Eurotiomycetes</taxon>
        <taxon>Eurotiomycetidae</taxon>
        <taxon>Eurotiales</taxon>
        <taxon>Aspergillaceae</taxon>
        <taxon>Penicillium</taxon>
    </lineage>
</organism>
<dbReference type="EMBL" id="JQFZ01000089">
    <property type="protein sequence ID" value="KGO59769.1"/>
    <property type="molecule type" value="Genomic_DNA"/>
</dbReference>
<dbReference type="OrthoDB" id="419598at2759"/>
<comment type="similarity">
    <text evidence="1">Belongs to the avfA family.</text>
</comment>
<name>A0A0A2K496_PENEN</name>
<dbReference type="PhylomeDB" id="A0A0A2K496"/>
<evidence type="ECO:0000313" key="4">
    <source>
        <dbReference type="Proteomes" id="UP000030143"/>
    </source>
</evidence>
<gene>
    <name evidence="3" type="ORF">PEX2_053470</name>
</gene>
<reference evidence="3 4" key="1">
    <citation type="journal article" date="2015" name="Mol. Plant Microbe Interact.">
        <title>Genome, transcriptome, and functional analyses of Penicillium expansum provide new insights into secondary metabolism and pathogenicity.</title>
        <authorList>
            <person name="Ballester A.R."/>
            <person name="Marcet-Houben M."/>
            <person name="Levin E."/>
            <person name="Sela N."/>
            <person name="Selma-Lazaro C."/>
            <person name="Carmona L."/>
            <person name="Wisniewski M."/>
            <person name="Droby S."/>
            <person name="Gonzalez-Candelas L."/>
            <person name="Gabaldon T."/>
        </authorList>
    </citation>
    <scope>NUCLEOTIDE SEQUENCE [LARGE SCALE GENOMIC DNA]</scope>
    <source>
        <strain evidence="3 4">MD-8</strain>
    </source>
</reference>
<feature type="domain" description="NAD(P)-binding" evidence="2">
    <location>
        <begin position="7"/>
        <end position="212"/>
    </location>
</feature>
<evidence type="ECO:0000259" key="2">
    <source>
        <dbReference type="Pfam" id="PF13460"/>
    </source>
</evidence>
<proteinExistence type="inferred from homology"/>
<dbReference type="AlphaFoldDB" id="A0A0A2K496"/>
<dbReference type="InterPro" id="IPR016040">
    <property type="entry name" value="NAD(P)-bd_dom"/>
</dbReference>
<evidence type="ECO:0000313" key="3">
    <source>
        <dbReference type="EMBL" id="KGO59769.1"/>
    </source>
</evidence>
<sequence>MHLMILGGSGRTGKLGVKYALDKGHKVTALVRNAASLQPHESLTVVTGSVLSQDDMDRAFTASSDPVDAVVGFLNATRTSDMPWAKPLAPPRFMADSAANAVASLRKYSTNSTQKPRIVILSALGVGDSLQVTPLILRLLVKHTNLGVAYKDHNLVDSEIEANCGDEIDWTLARAVMLGGNGKEVKAIKGNQKGASSSISRQSCAEWLVDVAAGEKGDEYSKSRVIISN</sequence>
<dbReference type="VEuPathDB" id="FungiDB:PEXP_038810"/>
<dbReference type="PANTHER" id="PTHR43355:SF2">
    <property type="entry name" value="FLAVIN REDUCTASE (NADPH)"/>
    <property type="match status" value="1"/>
</dbReference>
<keyword evidence="4" id="KW-1185">Reference proteome</keyword>
<dbReference type="GeneID" id="27678040"/>
<dbReference type="PANTHER" id="PTHR43355">
    <property type="entry name" value="FLAVIN REDUCTASE (NADPH)"/>
    <property type="match status" value="1"/>
</dbReference>
<dbReference type="Proteomes" id="UP000030143">
    <property type="component" value="Unassembled WGS sequence"/>
</dbReference>
<protein>
    <recommendedName>
        <fullName evidence="2">NAD(P)-binding domain-containing protein</fullName>
    </recommendedName>
</protein>
<dbReference type="Pfam" id="PF13460">
    <property type="entry name" value="NAD_binding_10"/>
    <property type="match status" value="1"/>
</dbReference>
<dbReference type="RefSeq" id="XP_016600872.1">
    <property type="nucleotide sequence ID" value="XM_016742621.1"/>
</dbReference>
<dbReference type="InterPro" id="IPR036291">
    <property type="entry name" value="NAD(P)-bd_dom_sf"/>
</dbReference>
<dbReference type="InterPro" id="IPR051606">
    <property type="entry name" value="Polyketide_Oxido-like"/>
</dbReference>
<comment type="caution">
    <text evidence="3">The sequence shown here is derived from an EMBL/GenBank/DDBJ whole genome shotgun (WGS) entry which is preliminary data.</text>
</comment>
<dbReference type="SUPFAM" id="SSF51735">
    <property type="entry name" value="NAD(P)-binding Rossmann-fold domains"/>
    <property type="match status" value="1"/>
</dbReference>
<dbReference type="Gene3D" id="3.40.50.720">
    <property type="entry name" value="NAD(P)-binding Rossmann-like Domain"/>
    <property type="match status" value="1"/>
</dbReference>